<feature type="signal peptide" evidence="1">
    <location>
        <begin position="1"/>
        <end position="29"/>
    </location>
</feature>
<dbReference type="PANTHER" id="PTHR30383">
    <property type="entry name" value="THIOESTERASE 1/PROTEASE 1/LYSOPHOSPHOLIPASE L1"/>
    <property type="match status" value="1"/>
</dbReference>
<dbReference type="RefSeq" id="WP_110017376.1">
    <property type="nucleotide sequence ID" value="NZ_QGTJ01000002.1"/>
</dbReference>
<evidence type="ECO:0000313" key="2">
    <source>
        <dbReference type="EMBL" id="PWV64747.1"/>
    </source>
</evidence>
<dbReference type="InterPro" id="IPR036514">
    <property type="entry name" value="SGNH_hydro_sf"/>
</dbReference>
<evidence type="ECO:0000256" key="1">
    <source>
        <dbReference type="SAM" id="SignalP"/>
    </source>
</evidence>
<comment type="caution">
    <text evidence="2">The sequence shown here is derived from an EMBL/GenBank/DDBJ whole genome shotgun (WGS) entry which is preliminary data.</text>
</comment>
<dbReference type="InterPro" id="IPR057572">
    <property type="entry name" value="NonGDSL"/>
</dbReference>
<dbReference type="EMBL" id="QGTJ01000002">
    <property type="protein sequence ID" value="PWV64747.1"/>
    <property type="molecule type" value="Genomic_DNA"/>
</dbReference>
<feature type="chain" id="PRO_5016295934" evidence="1">
    <location>
        <begin position="30"/>
        <end position="258"/>
    </location>
</feature>
<proteinExistence type="predicted"/>
<organism evidence="2 3">
    <name type="scientific">Plasticicumulans acidivorans</name>
    <dbReference type="NCBI Taxonomy" id="886464"/>
    <lineage>
        <taxon>Bacteria</taxon>
        <taxon>Pseudomonadati</taxon>
        <taxon>Pseudomonadota</taxon>
        <taxon>Gammaproteobacteria</taxon>
        <taxon>Candidatus Competibacteraceae</taxon>
        <taxon>Plasticicumulans</taxon>
    </lineage>
</organism>
<gene>
    <name evidence="2" type="ORF">C7443_102400</name>
</gene>
<dbReference type="AlphaFoldDB" id="A0A317N3M4"/>
<protein>
    <submittedName>
        <fullName evidence="2">GDSL-like lipase/acylhydrolase family protein</fullName>
    </submittedName>
</protein>
<dbReference type="Gene3D" id="3.40.50.1110">
    <property type="entry name" value="SGNH hydrolase"/>
    <property type="match status" value="1"/>
</dbReference>
<evidence type="ECO:0000313" key="3">
    <source>
        <dbReference type="Proteomes" id="UP000246569"/>
    </source>
</evidence>
<dbReference type="OrthoDB" id="9786188at2"/>
<dbReference type="Pfam" id="PF25182">
    <property type="entry name" value="NonGDSL"/>
    <property type="match status" value="1"/>
</dbReference>
<dbReference type="InterPro" id="IPR051532">
    <property type="entry name" value="Ester_Hydrolysis_Enzymes"/>
</dbReference>
<name>A0A317N3M4_9GAMM</name>
<dbReference type="PANTHER" id="PTHR30383:SF5">
    <property type="entry name" value="SGNH HYDROLASE-TYPE ESTERASE DOMAIN-CONTAINING PROTEIN"/>
    <property type="match status" value="1"/>
</dbReference>
<dbReference type="SUPFAM" id="SSF52266">
    <property type="entry name" value="SGNH hydrolase"/>
    <property type="match status" value="1"/>
</dbReference>
<dbReference type="Proteomes" id="UP000246569">
    <property type="component" value="Unassembled WGS sequence"/>
</dbReference>
<keyword evidence="2" id="KW-0378">Hydrolase</keyword>
<dbReference type="GO" id="GO:0004622">
    <property type="term" value="F:phosphatidylcholine lysophospholipase activity"/>
    <property type="evidence" value="ECO:0007669"/>
    <property type="project" value="TreeGrafter"/>
</dbReference>
<reference evidence="2 3" key="1">
    <citation type="submission" date="2018-05" db="EMBL/GenBank/DDBJ databases">
        <title>Genomic Encyclopedia of Type Strains, Phase IV (KMG-IV): sequencing the most valuable type-strain genomes for metagenomic binning, comparative biology and taxonomic classification.</title>
        <authorList>
            <person name="Goeker M."/>
        </authorList>
    </citation>
    <scope>NUCLEOTIDE SEQUENCE [LARGE SCALE GENOMIC DNA]</scope>
    <source>
        <strain evidence="2 3">DSM 23606</strain>
    </source>
</reference>
<keyword evidence="1" id="KW-0732">Signal</keyword>
<keyword evidence="3" id="KW-1185">Reference proteome</keyword>
<sequence length="258" mass="27959">MPARTDTVRPCFRLLVVLGLTLIAAPVLAADDAAPATERCEIPDGLASSRYAFEHVRAARQAKRPVVIIALGTASTAGTAGLSSRTIAYPARLIEWLERRWGPGSVQVVNLAHSGETAAQQLERLPQALAQYHADLLLWQTGTVDALQGVDLDRFGDALEDGIDAAEATATDVLLVDPQYGSQAFALADVDPYLAYLRQIALARGAGLFRRYELMHLWFEAGLLQLRPEDEEAQQRNAAFIHDCLGRALAGMIDEASQ</sequence>
<accession>A0A317N3M4</accession>